<proteinExistence type="predicted"/>
<dbReference type="Proteomes" id="UP000002149">
    <property type="component" value="Chromosome 3"/>
</dbReference>
<dbReference type="eggNOG" id="ENOG502RBH1">
    <property type="taxonomic scope" value="Eukaryota"/>
</dbReference>
<reference evidence="3 4" key="1">
    <citation type="journal article" date="2005" name="Science">
        <title>The genome of the basidiomycetous yeast and human pathogen Cryptococcus neoformans.</title>
        <authorList>
            <person name="Loftus B.J."/>
            <person name="Fung E."/>
            <person name="Roncaglia P."/>
            <person name="Rowley D."/>
            <person name="Amedeo P."/>
            <person name="Bruno D."/>
            <person name="Vamathevan J."/>
            <person name="Miranda M."/>
            <person name="Anderson I.J."/>
            <person name="Fraser J.A."/>
            <person name="Allen J.E."/>
            <person name="Bosdet I.E."/>
            <person name="Brent M.R."/>
            <person name="Chiu R."/>
            <person name="Doering T.L."/>
            <person name="Donlin M.J."/>
            <person name="D'Souza C.A."/>
            <person name="Fox D.S."/>
            <person name="Grinberg V."/>
            <person name="Fu J."/>
            <person name="Fukushima M."/>
            <person name="Haas B.J."/>
            <person name="Huang J.C."/>
            <person name="Janbon G."/>
            <person name="Jones S.J."/>
            <person name="Koo H.L."/>
            <person name="Krzywinski M.I."/>
            <person name="Kwon-Chung J.K."/>
            <person name="Lengeler K.B."/>
            <person name="Maiti R."/>
            <person name="Marra M.A."/>
            <person name="Marra R.E."/>
            <person name="Mathewson C.A."/>
            <person name="Mitchell T.G."/>
            <person name="Pertea M."/>
            <person name="Riggs F.R."/>
            <person name="Salzberg S.L."/>
            <person name="Schein J.E."/>
            <person name="Shvartsbeyn A."/>
            <person name="Shin H."/>
            <person name="Shumway M."/>
            <person name="Specht C.A."/>
            <person name="Suh B.B."/>
            <person name="Tenney A."/>
            <person name="Utterback T.R."/>
            <person name="Wickes B.L."/>
            <person name="Wortman J.R."/>
            <person name="Wye N.H."/>
            <person name="Kronstad J.W."/>
            <person name="Lodge J.K."/>
            <person name="Heitman J."/>
            <person name="Davis R.W."/>
            <person name="Fraser C.M."/>
            <person name="Hyman R.W."/>
        </authorList>
    </citation>
    <scope>NUCLEOTIDE SEQUENCE [LARGE SCALE GENOMIC DNA]</scope>
    <source>
        <strain evidence="4">JEC21 / ATCC MYA-565</strain>
    </source>
</reference>
<name>Q5KKS2_CRYD1</name>
<dbReference type="HOGENOM" id="CLU_634615_0_0_1"/>
<keyword evidence="2" id="KW-0732">Signal</keyword>
<keyword evidence="1" id="KW-0472">Membrane</keyword>
<dbReference type="AlphaFoldDB" id="Q5KKS2"/>
<dbReference type="InParanoid" id="Q5KKS2"/>
<feature type="chain" id="PRO_5004258335" evidence="2">
    <location>
        <begin position="28"/>
        <end position="432"/>
    </location>
</feature>
<organism evidence="3 4">
    <name type="scientific">Cryptococcus deneoformans (strain JEC21 / ATCC MYA-565)</name>
    <name type="common">Cryptococcus neoformans var. neoformans serotype D</name>
    <dbReference type="NCBI Taxonomy" id="214684"/>
    <lineage>
        <taxon>Eukaryota</taxon>
        <taxon>Fungi</taxon>
        <taxon>Dikarya</taxon>
        <taxon>Basidiomycota</taxon>
        <taxon>Agaricomycotina</taxon>
        <taxon>Tremellomycetes</taxon>
        <taxon>Tremellales</taxon>
        <taxon>Cryptococcaceae</taxon>
        <taxon>Cryptococcus</taxon>
        <taxon>Cryptococcus neoformans species complex</taxon>
    </lineage>
</organism>
<gene>
    <name evidence="3" type="ordered locus">CNC02030</name>
</gene>
<accession>Q5KKS2</accession>
<keyword evidence="1" id="KW-1133">Transmembrane helix</keyword>
<dbReference type="RefSeq" id="XP_024512372.1">
    <property type="nucleotide sequence ID" value="XM_024656717.1"/>
</dbReference>
<protein>
    <submittedName>
        <fullName evidence="3">Uncharacterized protein</fullName>
    </submittedName>
</protein>
<dbReference type="OMA" id="YMQANIT"/>
<evidence type="ECO:0000313" key="4">
    <source>
        <dbReference type="Proteomes" id="UP000002149"/>
    </source>
</evidence>
<evidence type="ECO:0000256" key="2">
    <source>
        <dbReference type="SAM" id="SignalP"/>
    </source>
</evidence>
<dbReference type="PaxDb" id="214684-Q5KKS2"/>
<evidence type="ECO:0000313" key="3">
    <source>
        <dbReference type="EMBL" id="AAW42157.1"/>
    </source>
</evidence>
<keyword evidence="1" id="KW-0812">Transmembrane</keyword>
<dbReference type="EMBL" id="AE017343">
    <property type="protein sequence ID" value="AAW42157.1"/>
    <property type="molecule type" value="Genomic_DNA"/>
</dbReference>
<dbReference type="KEGG" id="cne:CNC02030"/>
<feature type="signal peptide" evidence="2">
    <location>
        <begin position="1"/>
        <end position="27"/>
    </location>
</feature>
<dbReference type="VEuPathDB" id="FungiDB:CNC02030"/>
<dbReference type="OrthoDB" id="2562067at2759"/>
<keyword evidence="4" id="KW-1185">Reference proteome</keyword>
<feature type="transmembrane region" description="Helical" evidence="1">
    <location>
        <begin position="281"/>
        <end position="304"/>
    </location>
</feature>
<dbReference type="GeneID" id="3256803"/>
<sequence>MFPHRHPHTIHWIVVSLVLFLSSLTSSQSTATVTSSSGVSSVTQSSWTESSLKEDTQTTARIAAVNDTTFGTAGGTAPQSDTTATTTTHNLVTATTPIPLAATLGLIMPNPWQTLYTELNYTFGFVDAVPRPAPTYGGWMREVVPLIIMSNYTVDVLPSSGSEDPTSVEAIPVGSTGLCGTTAENFPIGYPFRFTTPGWYMFVVNQTYMQANITENNQCSWPILQQKSFFATQIFSLAAYPTVSPGPASPTSAYTVWADVSTTTPGSLPIDAEPTTEGQKLGLALGIAGGVLGLAIIASIIWWVRKKRNLEAECLAFSRLPSQEQEAFLREHAKNLRPFLNTRQPQYPDRNGLYRYQAPPSAPPGTMAYALWYSRQLWNNQVMQRQNPSIWNNKYGFEPRMGNAVALGPESNMLNPVHIPYAQQHAQVYGPH</sequence>
<evidence type="ECO:0000256" key="1">
    <source>
        <dbReference type="SAM" id="Phobius"/>
    </source>
</evidence>